<keyword evidence="3" id="KW-1185">Reference proteome</keyword>
<evidence type="ECO:0000313" key="2">
    <source>
        <dbReference type="EMBL" id="NBJ25125.1"/>
    </source>
</evidence>
<keyword evidence="1" id="KW-0812">Transmembrane</keyword>
<feature type="transmembrane region" description="Helical" evidence="1">
    <location>
        <begin position="20"/>
        <end position="41"/>
    </location>
</feature>
<evidence type="ECO:0000313" key="3">
    <source>
        <dbReference type="Proteomes" id="UP000818323"/>
    </source>
</evidence>
<dbReference type="EMBL" id="JAAAXJ010000005">
    <property type="protein sequence ID" value="NBJ25125.1"/>
    <property type="molecule type" value="Genomic_DNA"/>
</dbReference>
<reference evidence="2 3" key="1">
    <citation type="submission" date="2020-01" db="EMBL/GenBank/DDBJ databases">
        <title>Microvirga sp. nov., an arsenate reduction bacterium isolated from Tibet hotspring sediments.</title>
        <authorList>
            <person name="Yuan C.-G."/>
        </authorList>
    </citation>
    <scope>NUCLEOTIDE SEQUENCE [LARGE SCALE GENOMIC DNA]</scope>
    <source>
        <strain evidence="2 3">SYSU G3D203</strain>
    </source>
</reference>
<sequence length="51" mass="5463">MPDLLRLVPVLPVDVVETLVGYLLGGGRTVLAAAGLFSWLYPYKVSEDSDG</sequence>
<proteinExistence type="predicted"/>
<comment type="caution">
    <text evidence="2">The sequence shown here is derived from an EMBL/GenBank/DDBJ whole genome shotgun (WGS) entry which is preliminary data.</text>
</comment>
<accession>A0ABW9YY61</accession>
<dbReference type="RefSeq" id="WP_161725859.1">
    <property type="nucleotide sequence ID" value="NZ_JAAAXI010000025.1"/>
</dbReference>
<name>A0ABW9YY61_9HYPH</name>
<organism evidence="2 3">
    <name type="scientific">Microvirga arsenatis</name>
    <dbReference type="NCBI Taxonomy" id="2692265"/>
    <lineage>
        <taxon>Bacteria</taxon>
        <taxon>Pseudomonadati</taxon>
        <taxon>Pseudomonadota</taxon>
        <taxon>Alphaproteobacteria</taxon>
        <taxon>Hyphomicrobiales</taxon>
        <taxon>Methylobacteriaceae</taxon>
        <taxon>Microvirga</taxon>
    </lineage>
</organism>
<evidence type="ECO:0000256" key="1">
    <source>
        <dbReference type="SAM" id="Phobius"/>
    </source>
</evidence>
<gene>
    <name evidence="2" type="ORF">GR303_12275</name>
</gene>
<keyword evidence="1" id="KW-0472">Membrane</keyword>
<dbReference type="Proteomes" id="UP000818323">
    <property type="component" value="Unassembled WGS sequence"/>
</dbReference>
<keyword evidence="1" id="KW-1133">Transmembrane helix</keyword>
<protein>
    <submittedName>
        <fullName evidence="2">Uncharacterized protein</fullName>
    </submittedName>
</protein>